<dbReference type="AlphaFoldDB" id="A0A8X6RQD5"/>
<organism evidence="1 2">
    <name type="scientific">Trichonephila clavipes</name>
    <name type="common">Golden silk orbweaver</name>
    <name type="synonym">Nephila clavipes</name>
    <dbReference type="NCBI Taxonomy" id="2585209"/>
    <lineage>
        <taxon>Eukaryota</taxon>
        <taxon>Metazoa</taxon>
        <taxon>Ecdysozoa</taxon>
        <taxon>Arthropoda</taxon>
        <taxon>Chelicerata</taxon>
        <taxon>Arachnida</taxon>
        <taxon>Araneae</taxon>
        <taxon>Araneomorphae</taxon>
        <taxon>Entelegynae</taxon>
        <taxon>Araneoidea</taxon>
        <taxon>Nephilidae</taxon>
        <taxon>Trichonephila</taxon>
    </lineage>
</organism>
<evidence type="ECO:0000313" key="2">
    <source>
        <dbReference type="Proteomes" id="UP000887159"/>
    </source>
</evidence>
<evidence type="ECO:0000313" key="1">
    <source>
        <dbReference type="EMBL" id="GFX95646.1"/>
    </source>
</evidence>
<keyword evidence="2" id="KW-1185">Reference proteome</keyword>
<reference evidence="1" key="1">
    <citation type="submission" date="2020-08" db="EMBL/GenBank/DDBJ databases">
        <title>Multicomponent nature underlies the extraordinary mechanical properties of spider dragline silk.</title>
        <authorList>
            <person name="Kono N."/>
            <person name="Nakamura H."/>
            <person name="Mori M."/>
            <person name="Yoshida Y."/>
            <person name="Ohtoshi R."/>
            <person name="Malay A.D."/>
            <person name="Moran D.A.P."/>
            <person name="Tomita M."/>
            <person name="Numata K."/>
            <person name="Arakawa K."/>
        </authorList>
    </citation>
    <scope>NUCLEOTIDE SEQUENCE</scope>
</reference>
<protein>
    <submittedName>
        <fullName evidence="1">Uncharacterized protein</fullName>
    </submittedName>
</protein>
<dbReference type="Proteomes" id="UP000887159">
    <property type="component" value="Unassembled WGS sequence"/>
</dbReference>
<comment type="caution">
    <text evidence="1">The sequence shown here is derived from an EMBL/GenBank/DDBJ whole genome shotgun (WGS) entry which is preliminary data.</text>
</comment>
<accession>A0A8X6RQD5</accession>
<dbReference type="EMBL" id="BMAU01021188">
    <property type="protein sequence ID" value="GFX95646.1"/>
    <property type="molecule type" value="Genomic_DNA"/>
</dbReference>
<gene>
    <name evidence="1" type="ORF">TNCV_4885721</name>
</gene>
<proteinExistence type="predicted"/>
<sequence>MLSLFGQLCPCGQVGSCVSAEDGVRKLPNGWSLILHSPSHLTGTFRSPPEVSVWTSHQRWLAYRADVFLLGLKISVIVGEDFT</sequence>
<name>A0A8X6RQD5_TRICX</name>